<dbReference type="InterPro" id="IPR036179">
    <property type="entry name" value="Ig-like_dom_sf"/>
</dbReference>
<dbReference type="Pfam" id="PF22705">
    <property type="entry name" value="C2-set_3"/>
    <property type="match status" value="1"/>
</dbReference>
<dbReference type="Ensembl" id="ENSCCRT00010021741.1">
    <property type="protein sequence ID" value="ENSCCRP00010019844.1"/>
    <property type="gene ID" value="ENSCCRG00010008602.1"/>
</dbReference>
<keyword evidence="8" id="KW-1185">Reference proteome</keyword>
<dbReference type="SMART" id="SM00409">
    <property type="entry name" value="IG"/>
    <property type="match status" value="2"/>
</dbReference>
<dbReference type="PANTHER" id="PTHR44991:SF1">
    <property type="entry name" value="IMMUNOGLOBULIN SUPERFAMILY MEMBER 5"/>
    <property type="match status" value="1"/>
</dbReference>
<evidence type="ECO:0000256" key="4">
    <source>
        <dbReference type="SAM" id="MobiDB-lite"/>
    </source>
</evidence>
<dbReference type="InterPro" id="IPR003599">
    <property type="entry name" value="Ig_sub"/>
</dbReference>
<evidence type="ECO:0000259" key="6">
    <source>
        <dbReference type="PROSITE" id="PS50835"/>
    </source>
</evidence>
<dbReference type="InterPro" id="IPR053896">
    <property type="entry name" value="BTN3A2-like_Ig-C"/>
</dbReference>
<dbReference type="PROSITE" id="PS50835">
    <property type="entry name" value="IG_LIKE"/>
    <property type="match status" value="2"/>
</dbReference>
<dbReference type="Pfam" id="PF00047">
    <property type="entry name" value="ig"/>
    <property type="match status" value="1"/>
</dbReference>
<dbReference type="AlphaFoldDB" id="A0A8C1IMI3"/>
<comment type="subcellular location">
    <subcellularLocation>
        <location evidence="1">Membrane</location>
    </subcellularLocation>
</comment>
<keyword evidence="5" id="KW-0732">Signal</keyword>
<dbReference type="InterPro" id="IPR013783">
    <property type="entry name" value="Ig-like_fold"/>
</dbReference>
<dbReference type="GO" id="GO:0016020">
    <property type="term" value="C:membrane"/>
    <property type="evidence" value="ECO:0007669"/>
    <property type="project" value="UniProtKB-SubCell"/>
</dbReference>
<dbReference type="PANTHER" id="PTHR44991">
    <property type="entry name" value="IMMUNOGLOBULIN SUPERFAMILY MEMBER 5"/>
    <property type="match status" value="1"/>
</dbReference>
<name>A0A8C1IMI3_CYPCA</name>
<evidence type="ECO:0000256" key="2">
    <source>
        <dbReference type="ARBA" id="ARBA00023136"/>
    </source>
</evidence>
<evidence type="ECO:0000313" key="7">
    <source>
        <dbReference type="Ensembl" id="ENSCCRP00010019844.1"/>
    </source>
</evidence>
<evidence type="ECO:0000256" key="1">
    <source>
        <dbReference type="ARBA" id="ARBA00004370"/>
    </source>
</evidence>
<evidence type="ECO:0000256" key="5">
    <source>
        <dbReference type="SAM" id="SignalP"/>
    </source>
</evidence>
<dbReference type="InterPro" id="IPR007110">
    <property type="entry name" value="Ig-like_dom"/>
</dbReference>
<feature type="compositionally biased region" description="Basic and acidic residues" evidence="4">
    <location>
        <begin position="237"/>
        <end position="252"/>
    </location>
</feature>
<feature type="chain" id="PRO_5034154212" evidence="5">
    <location>
        <begin position="19"/>
        <end position="284"/>
    </location>
</feature>
<proteinExistence type="predicted"/>
<dbReference type="SUPFAM" id="SSF48726">
    <property type="entry name" value="Immunoglobulin"/>
    <property type="match status" value="2"/>
</dbReference>
<keyword evidence="3" id="KW-0393">Immunoglobulin domain</keyword>
<reference evidence="7" key="2">
    <citation type="submission" date="2025-09" db="UniProtKB">
        <authorList>
            <consortium name="Ensembl"/>
        </authorList>
    </citation>
    <scope>IDENTIFICATION</scope>
</reference>
<feature type="domain" description="Ig-like" evidence="6">
    <location>
        <begin position="110"/>
        <end position="209"/>
    </location>
</feature>
<organism evidence="7 8">
    <name type="scientific">Cyprinus carpio</name>
    <name type="common">Common carp</name>
    <dbReference type="NCBI Taxonomy" id="7962"/>
    <lineage>
        <taxon>Eukaryota</taxon>
        <taxon>Metazoa</taxon>
        <taxon>Chordata</taxon>
        <taxon>Craniata</taxon>
        <taxon>Vertebrata</taxon>
        <taxon>Euteleostomi</taxon>
        <taxon>Actinopterygii</taxon>
        <taxon>Neopterygii</taxon>
        <taxon>Teleostei</taxon>
        <taxon>Ostariophysi</taxon>
        <taxon>Cypriniformes</taxon>
        <taxon>Cyprinidae</taxon>
        <taxon>Cyprininae</taxon>
        <taxon>Cyprinus</taxon>
    </lineage>
</organism>
<dbReference type="InterPro" id="IPR013151">
    <property type="entry name" value="Immunoglobulin_dom"/>
</dbReference>
<evidence type="ECO:0000256" key="3">
    <source>
        <dbReference type="ARBA" id="ARBA00023319"/>
    </source>
</evidence>
<keyword evidence="2" id="KW-0472">Membrane</keyword>
<feature type="region of interest" description="Disordered" evidence="4">
    <location>
        <begin position="227"/>
        <end position="284"/>
    </location>
</feature>
<evidence type="ECO:0000313" key="8">
    <source>
        <dbReference type="Proteomes" id="UP000694427"/>
    </source>
</evidence>
<feature type="signal peptide" evidence="5">
    <location>
        <begin position="1"/>
        <end position="18"/>
    </location>
</feature>
<protein>
    <submittedName>
        <fullName evidence="7">Immunoglobulin superfamily, member 5a</fullName>
    </submittedName>
</protein>
<feature type="domain" description="Ig-like" evidence="6">
    <location>
        <begin position="18"/>
        <end position="105"/>
    </location>
</feature>
<dbReference type="Proteomes" id="UP000694427">
    <property type="component" value="Unplaced"/>
</dbReference>
<reference evidence="7" key="1">
    <citation type="submission" date="2025-08" db="UniProtKB">
        <authorList>
            <consortium name="Ensembl"/>
        </authorList>
    </citation>
    <scope>IDENTIFICATION</scope>
</reference>
<dbReference type="Gene3D" id="2.60.40.10">
    <property type="entry name" value="Immunoglobulins"/>
    <property type="match status" value="2"/>
</dbReference>
<accession>A0A8C1IMI3</accession>
<sequence>MNVFTLGLFLLIITVVSAQVPLQPLNAAVLRGSKARFNCSTTQPPSVMTWTVNGRLVITILEASGVLNSTDRFSATNFTTPGDYRWELVISNVQRDDAGEVTCQVLGGAPRIATLSVQERGSVGIIGGNQTKTEGAQTEFQCRAVGWFPEPSVSWSVNGVAYSCNTSSVTQGNLFNSNCTLAVTAVKNSYVQCLVKIPALSTPDSSTVFLTVESSYQEELRRARIQSQNRTPATENVRGRDNRGYRDRHDGHTNGVWHTNHSNKHQMPDGFFDGHRNHTHMTTV</sequence>